<feature type="transmembrane region" description="Helical" evidence="8">
    <location>
        <begin position="151"/>
        <end position="168"/>
    </location>
</feature>
<dbReference type="AlphaFoldDB" id="A0AAE1G292"/>
<evidence type="ECO:0000256" key="4">
    <source>
        <dbReference type="ARBA" id="ARBA00022597"/>
    </source>
</evidence>
<feature type="transmembrane region" description="Helical" evidence="8">
    <location>
        <begin position="123"/>
        <end position="145"/>
    </location>
</feature>
<proteinExistence type="predicted"/>
<organism evidence="10 11">
    <name type="scientific">Petrolisthes cinctipes</name>
    <name type="common">Flat porcelain crab</name>
    <dbReference type="NCBI Taxonomy" id="88211"/>
    <lineage>
        <taxon>Eukaryota</taxon>
        <taxon>Metazoa</taxon>
        <taxon>Ecdysozoa</taxon>
        <taxon>Arthropoda</taxon>
        <taxon>Crustacea</taxon>
        <taxon>Multicrustacea</taxon>
        <taxon>Malacostraca</taxon>
        <taxon>Eumalacostraca</taxon>
        <taxon>Eucarida</taxon>
        <taxon>Decapoda</taxon>
        <taxon>Pleocyemata</taxon>
        <taxon>Anomura</taxon>
        <taxon>Galatheoidea</taxon>
        <taxon>Porcellanidae</taxon>
        <taxon>Petrolisthes</taxon>
    </lineage>
</organism>
<evidence type="ECO:0000256" key="7">
    <source>
        <dbReference type="ARBA" id="ARBA00023136"/>
    </source>
</evidence>
<keyword evidence="6 8" id="KW-1133">Transmembrane helix</keyword>
<feature type="transmembrane region" description="Helical" evidence="8">
    <location>
        <begin position="345"/>
        <end position="367"/>
    </location>
</feature>
<keyword evidence="7 8" id="KW-0472">Membrane</keyword>
<evidence type="ECO:0000313" key="10">
    <source>
        <dbReference type="EMBL" id="KAK3884051.1"/>
    </source>
</evidence>
<feature type="transmembrane region" description="Helical" evidence="8">
    <location>
        <begin position="200"/>
        <end position="223"/>
    </location>
</feature>
<evidence type="ECO:0000313" key="11">
    <source>
        <dbReference type="Proteomes" id="UP001286313"/>
    </source>
</evidence>
<dbReference type="FunFam" id="1.20.1250.20:FF:000218">
    <property type="entry name" value="facilitated trehalose transporter Tret1"/>
    <property type="match status" value="1"/>
</dbReference>
<feature type="transmembrane region" description="Helical" evidence="8">
    <location>
        <begin position="93"/>
        <end position="111"/>
    </location>
</feature>
<evidence type="ECO:0000256" key="1">
    <source>
        <dbReference type="ARBA" id="ARBA00004651"/>
    </source>
</evidence>
<evidence type="ECO:0000256" key="2">
    <source>
        <dbReference type="ARBA" id="ARBA00022448"/>
    </source>
</evidence>
<feature type="domain" description="Major facilitator superfamily (MFS) profile" evidence="9">
    <location>
        <begin position="44"/>
        <end position="461"/>
    </location>
</feature>
<name>A0AAE1G292_PETCI</name>
<sequence>MDGAGYLILMSSRSEELNSCSFDNTHNKEPVAERRIRLLKQLCLVLICTLGQALVGITHTWPSPGISSLSHNNASLVGTEITLTTTQIDMTGSLLMVGSLIGSPTAGWLLTHVGRRLSLQVSVLPSLTGWLLLALAPNVTVLLTARLIQGFGYSIASLAASTIIMEISDVEVRGMMLALTTIGIVVGGLYTVGFGYILPWYYLSLTCALLPLALLLGSFFLPYSPSYLLLRGKKLQAIEVLKRLRGPYSDVNAEVTKLEAMNSGSSRNWRNLLESKILKRLIVVIMLFAFQNFCGNYVFIVHTSRILQAAGVVIDPDLGTVIVGVARVVGCLANIYLVDKIGRKLCLMISHASNAVTLVMLGVYVYMAEKASSDDNILNRFRWVPLVCFLVLMLALNIGVHPVPYILTVEYFPTYVRGQLYSYMKETLTQAGLYWFYAFISVLAVLFTLAFVKETKGKVAG</sequence>
<keyword evidence="2" id="KW-0813">Transport</keyword>
<feature type="transmembrane region" description="Helical" evidence="8">
    <location>
        <begin position="277"/>
        <end position="298"/>
    </location>
</feature>
<dbReference type="GO" id="GO:0022857">
    <property type="term" value="F:transmembrane transporter activity"/>
    <property type="evidence" value="ECO:0007669"/>
    <property type="project" value="InterPro"/>
</dbReference>
<dbReference type="InterPro" id="IPR005828">
    <property type="entry name" value="MFS_sugar_transport-like"/>
</dbReference>
<keyword evidence="11" id="KW-1185">Reference proteome</keyword>
<feature type="transmembrane region" description="Helical" evidence="8">
    <location>
        <begin position="175"/>
        <end position="194"/>
    </location>
</feature>
<evidence type="ECO:0000256" key="8">
    <source>
        <dbReference type="SAM" id="Phobius"/>
    </source>
</evidence>
<dbReference type="InterPro" id="IPR020846">
    <property type="entry name" value="MFS_dom"/>
</dbReference>
<comment type="subcellular location">
    <subcellularLocation>
        <location evidence="1">Cell membrane</location>
        <topology evidence="1">Multi-pass membrane protein</topology>
    </subcellularLocation>
</comment>
<evidence type="ECO:0000256" key="6">
    <source>
        <dbReference type="ARBA" id="ARBA00022989"/>
    </source>
</evidence>
<dbReference type="Pfam" id="PF00083">
    <property type="entry name" value="Sugar_tr"/>
    <property type="match status" value="1"/>
</dbReference>
<dbReference type="GO" id="GO:0005886">
    <property type="term" value="C:plasma membrane"/>
    <property type="evidence" value="ECO:0007669"/>
    <property type="project" value="UniProtKB-SubCell"/>
</dbReference>
<reference evidence="10" key="1">
    <citation type="submission" date="2023-10" db="EMBL/GenBank/DDBJ databases">
        <title>Genome assemblies of two species of porcelain crab, Petrolisthes cinctipes and Petrolisthes manimaculis (Anomura: Porcellanidae).</title>
        <authorList>
            <person name="Angst P."/>
        </authorList>
    </citation>
    <scope>NUCLEOTIDE SEQUENCE</scope>
    <source>
        <strain evidence="10">PB745_01</strain>
        <tissue evidence="10">Gill</tissue>
    </source>
</reference>
<dbReference type="EMBL" id="JAWQEG010000922">
    <property type="protein sequence ID" value="KAK3884051.1"/>
    <property type="molecule type" value="Genomic_DNA"/>
</dbReference>
<feature type="transmembrane region" description="Helical" evidence="8">
    <location>
        <begin position="318"/>
        <end position="338"/>
    </location>
</feature>
<gene>
    <name evidence="10" type="ORF">Pcinc_011659</name>
</gene>
<evidence type="ECO:0000259" key="9">
    <source>
        <dbReference type="PROSITE" id="PS50850"/>
    </source>
</evidence>
<dbReference type="PROSITE" id="PS50850">
    <property type="entry name" value="MFS"/>
    <property type="match status" value="1"/>
</dbReference>
<dbReference type="SUPFAM" id="SSF103473">
    <property type="entry name" value="MFS general substrate transporter"/>
    <property type="match status" value="1"/>
</dbReference>
<keyword evidence="3" id="KW-1003">Cell membrane</keyword>
<feature type="transmembrane region" description="Helical" evidence="8">
    <location>
        <begin position="383"/>
        <end position="412"/>
    </location>
</feature>
<comment type="caution">
    <text evidence="10">The sequence shown here is derived from an EMBL/GenBank/DDBJ whole genome shotgun (WGS) entry which is preliminary data.</text>
</comment>
<dbReference type="Gene3D" id="1.20.1250.20">
    <property type="entry name" value="MFS general substrate transporter like domains"/>
    <property type="match status" value="1"/>
</dbReference>
<dbReference type="PANTHER" id="PTHR48021">
    <property type="match status" value="1"/>
</dbReference>
<protein>
    <recommendedName>
        <fullName evidence="9">Major facilitator superfamily (MFS) profile domain-containing protein</fullName>
    </recommendedName>
</protein>
<dbReference type="Proteomes" id="UP001286313">
    <property type="component" value="Unassembled WGS sequence"/>
</dbReference>
<feature type="transmembrane region" description="Helical" evidence="8">
    <location>
        <begin position="42"/>
        <end position="61"/>
    </location>
</feature>
<accession>A0AAE1G292</accession>
<dbReference type="InterPro" id="IPR036259">
    <property type="entry name" value="MFS_trans_sf"/>
</dbReference>
<evidence type="ECO:0000256" key="3">
    <source>
        <dbReference type="ARBA" id="ARBA00022475"/>
    </source>
</evidence>
<evidence type="ECO:0000256" key="5">
    <source>
        <dbReference type="ARBA" id="ARBA00022692"/>
    </source>
</evidence>
<keyword evidence="4" id="KW-0762">Sugar transport</keyword>
<dbReference type="PANTHER" id="PTHR48021:SF1">
    <property type="entry name" value="GH07001P-RELATED"/>
    <property type="match status" value="1"/>
</dbReference>
<keyword evidence="5 8" id="KW-0812">Transmembrane</keyword>
<feature type="transmembrane region" description="Helical" evidence="8">
    <location>
        <begin position="433"/>
        <end position="452"/>
    </location>
</feature>
<dbReference type="InterPro" id="IPR050549">
    <property type="entry name" value="MFS_Trehalose_Transporter"/>
</dbReference>